<sequence length="193" mass="22394">MIGNDIVDLEFAKCNSRWQEQRFLDKLFNTDEQDFIRSDDQQFQNIWRLWTMKESVYKITSRAGGRVRFNPKDFKCAVINSIQGRVFYKNVSVSTFTKTHQKFIQTTAFLKSQWTSKIFQFSSADYNAQHSESVRHASKAYAAYKNVPNKSVTIIKNPTGIPQFYINGEVQKEQLSLTHHGHYGACAFNVLKS</sequence>
<proteinExistence type="predicted"/>
<evidence type="ECO:0000259" key="2">
    <source>
        <dbReference type="Pfam" id="PF01648"/>
    </source>
</evidence>
<accession>A0A934NI04</accession>
<reference evidence="3 4" key="1">
    <citation type="submission" date="2020-09" db="EMBL/GenBank/DDBJ databases">
        <title>Draft genome of Gelidibacter salicanalis PAMC21136.</title>
        <authorList>
            <person name="Park H."/>
        </authorList>
    </citation>
    <scope>NUCLEOTIDE SEQUENCE [LARGE SCALE GENOMIC DNA]</scope>
    <source>
        <strain evidence="3 4">PAMC21136</strain>
    </source>
</reference>
<evidence type="ECO:0000256" key="1">
    <source>
        <dbReference type="ARBA" id="ARBA00022679"/>
    </source>
</evidence>
<dbReference type="SUPFAM" id="SSF56214">
    <property type="entry name" value="4'-phosphopantetheinyl transferase"/>
    <property type="match status" value="1"/>
</dbReference>
<protein>
    <submittedName>
        <fullName evidence="3">4-phosphopantetheinyl transferase family protein</fullName>
    </submittedName>
</protein>
<dbReference type="InterPro" id="IPR037143">
    <property type="entry name" value="4-PPantetheinyl_Trfase_dom_sf"/>
</dbReference>
<dbReference type="InterPro" id="IPR008278">
    <property type="entry name" value="4-PPantetheinyl_Trfase_dom"/>
</dbReference>
<dbReference type="AlphaFoldDB" id="A0A934NI04"/>
<dbReference type="EMBL" id="JAEHJZ010000004">
    <property type="protein sequence ID" value="MBJ7879524.1"/>
    <property type="molecule type" value="Genomic_DNA"/>
</dbReference>
<dbReference type="Pfam" id="PF01648">
    <property type="entry name" value="ACPS"/>
    <property type="match status" value="1"/>
</dbReference>
<dbReference type="GO" id="GO:0000287">
    <property type="term" value="F:magnesium ion binding"/>
    <property type="evidence" value="ECO:0007669"/>
    <property type="project" value="InterPro"/>
</dbReference>
<dbReference type="Gene3D" id="3.90.470.20">
    <property type="entry name" value="4'-phosphopantetheinyl transferase domain"/>
    <property type="match status" value="1"/>
</dbReference>
<dbReference type="Proteomes" id="UP000662373">
    <property type="component" value="Unassembled WGS sequence"/>
</dbReference>
<dbReference type="GO" id="GO:0008897">
    <property type="term" value="F:holo-[acyl-carrier-protein] synthase activity"/>
    <property type="evidence" value="ECO:0007669"/>
    <property type="project" value="InterPro"/>
</dbReference>
<dbReference type="RefSeq" id="WP_199596973.1">
    <property type="nucleotide sequence ID" value="NZ_JAEHJZ010000004.1"/>
</dbReference>
<comment type="caution">
    <text evidence="3">The sequence shown here is derived from an EMBL/GenBank/DDBJ whole genome shotgun (WGS) entry which is preliminary data.</text>
</comment>
<keyword evidence="4" id="KW-1185">Reference proteome</keyword>
<organism evidence="3 4">
    <name type="scientific">Gelidibacter salicanalis</name>
    <dbReference type="NCBI Taxonomy" id="291193"/>
    <lineage>
        <taxon>Bacteria</taxon>
        <taxon>Pseudomonadati</taxon>
        <taxon>Bacteroidota</taxon>
        <taxon>Flavobacteriia</taxon>
        <taxon>Flavobacteriales</taxon>
        <taxon>Flavobacteriaceae</taxon>
        <taxon>Gelidibacter</taxon>
    </lineage>
</organism>
<name>A0A934NI04_9FLAO</name>
<feature type="domain" description="4'-phosphopantetheinyl transferase" evidence="2">
    <location>
        <begin position="2"/>
        <end position="88"/>
    </location>
</feature>
<evidence type="ECO:0000313" key="3">
    <source>
        <dbReference type="EMBL" id="MBJ7879524.1"/>
    </source>
</evidence>
<gene>
    <name evidence="3" type="ORF">JEM65_02480</name>
</gene>
<evidence type="ECO:0000313" key="4">
    <source>
        <dbReference type="Proteomes" id="UP000662373"/>
    </source>
</evidence>
<keyword evidence="1 3" id="KW-0808">Transferase</keyword>